<dbReference type="InterPro" id="IPR042470">
    <property type="entry name" value="RMI1_N_C_sf"/>
</dbReference>
<name>A0ABR1YYZ0_9PEZI</name>
<feature type="compositionally biased region" description="Gly residues" evidence="3">
    <location>
        <begin position="144"/>
        <end position="158"/>
    </location>
</feature>
<evidence type="ECO:0000256" key="3">
    <source>
        <dbReference type="SAM" id="MobiDB-lite"/>
    </source>
</evidence>
<reference evidence="6 7" key="1">
    <citation type="submission" date="2024-04" db="EMBL/GenBank/DDBJ databases">
        <title>Phyllosticta paracitricarpa is synonymous to the EU quarantine fungus P. citricarpa based on phylogenomic analyses.</title>
        <authorList>
            <consortium name="Lawrence Berkeley National Laboratory"/>
            <person name="Van Ingen-Buijs V.A."/>
            <person name="Van Westerhoven A.C."/>
            <person name="Haridas S."/>
            <person name="Skiadas P."/>
            <person name="Martin F."/>
            <person name="Groenewald J.Z."/>
            <person name="Crous P.W."/>
            <person name="Seidl M.F."/>
        </authorList>
    </citation>
    <scope>NUCLEOTIDE SEQUENCE [LARGE SCALE GENOMIC DNA]</scope>
    <source>
        <strain evidence="6 7">CBS 123374</strain>
    </source>
</reference>
<dbReference type="Gene3D" id="2.40.50.770">
    <property type="entry name" value="RecQ-mediated genome instability protein Rmi1, C-terminal domain"/>
    <property type="match status" value="1"/>
</dbReference>
<dbReference type="Proteomes" id="UP001492380">
    <property type="component" value="Unassembled WGS sequence"/>
</dbReference>
<dbReference type="InterPro" id="IPR013894">
    <property type="entry name" value="RMI1_OB"/>
</dbReference>
<dbReference type="SMART" id="SM01161">
    <property type="entry name" value="DUF1767"/>
    <property type="match status" value="1"/>
</dbReference>
<feature type="domain" description="RMI1 N-terminal" evidence="5">
    <location>
        <begin position="15"/>
        <end position="59"/>
    </location>
</feature>
<dbReference type="PANTHER" id="PTHR14790:SF15">
    <property type="entry name" value="RECQ-MEDIATED GENOME INSTABILITY PROTEIN 1"/>
    <property type="match status" value="1"/>
</dbReference>
<protein>
    <recommendedName>
        <fullName evidence="2">RecQ-mediated genome instability protein 1</fullName>
    </recommendedName>
</protein>
<dbReference type="Pfam" id="PF21000">
    <property type="entry name" value="RMI1_N_N"/>
    <property type="match status" value="1"/>
</dbReference>
<feature type="domain" description="RecQ mediated genome instability protein 1 OB-fold" evidence="4">
    <location>
        <begin position="69"/>
        <end position="235"/>
    </location>
</feature>
<evidence type="ECO:0000313" key="7">
    <source>
        <dbReference type="Proteomes" id="UP001492380"/>
    </source>
</evidence>
<dbReference type="Pfam" id="PF08585">
    <property type="entry name" value="RMI1_N_C"/>
    <property type="match status" value="1"/>
</dbReference>
<comment type="caution">
    <text evidence="6">The sequence shown here is derived from an EMBL/GenBank/DDBJ whole genome shotgun (WGS) entry which is preliminary data.</text>
</comment>
<dbReference type="InterPro" id="IPR049363">
    <property type="entry name" value="RMI1_N"/>
</dbReference>
<evidence type="ECO:0000313" key="6">
    <source>
        <dbReference type="EMBL" id="KAK8243549.1"/>
    </source>
</evidence>
<dbReference type="EMBL" id="JBBWRZ010000002">
    <property type="protein sequence ID" value="KAK8243549.1"/>
    <property type="molecule type" value="Genomic_DNA"/>
</dbReference>
<proteinExistence type="inferred from homology"/>
<comment type="similarity">
    <text evidence="1">Belongs to the RMI1 family.</text>
</comment>
<gene>
    <name evidence="6" type="ORF">HDK90DRAFT_408861</name>
</gene>
<evidence type="ECO:0000256" key="1">
    <source>
        <dbReference type="ARBA" id="ARBA00006395"/>
    </source>
</evidence>
<evidence type="ECO:0000256" key="2">
    <source>
        <dbReference type="ARBA" id="ARBA00018987"/>
    </source>
</evidence>
<evidence type="ECO:0000259" key="5">
    <source>
        <dbReference type="Pfam" id="PF21000"/>
    </source>
</evidence>
<keyword evidence="7" id="KW-1185">Reference proteome</keyword>
<feature type="region of interest" description="Disordered" evidence="3">
    <location>
        <begin position="126"/>
        <end position="165"/>
    </location>
</feature>
<feature type="compositionally biased region" description="Low complexity" evidence="3">
    <location>
        <begin position="134"/>
        <end position="143"/>
    </location>
</feature>
<accession>A0ABR1YYZ0</accession>
<evidence type="ECO:0000259" key="4">
    <source>
        <dbReference type="Pfam" id="PF08585"/>
    </source>
</evidence>
<dbReference type="PANTHER" id="PTHR14790">
    <property type="entry name" value="RECQ-MEDIATED GENOME INSTABILITY PROTEIN 1 RMI1"/>
    <property type="match status" value="1"/>
</dbReference>
<organism evidence="6 7">
    <name type="scientific">Phyllosticta capitalensis</name>
    <dbReference type="NCBI Taxonomy" id="121624"/>
    <lineage>
        <taxon>Eukaryota</taxon>
        <taxon>Fungi</taxon>
        <taxon>Dikarya</taxon>
        <taxon>Ascomycota</taxon>
        <taxon>Pezizomycotina</taxon>
        <taxon>Dothideomycetes</taxon>
        <taxon>Dothideomycetes incertae sedis</taxon>
        <taxon>Botryosphaeriales</taxon>
        <taxon>Phyllostictaceae</taxon>
        <taxon>Phyllosticta</taxon>
    </lineage>
</organism>
<sequence>MSQHININQEVTQHLTAKGLHPTPQWLASFLSTVRPTTAPAAVKQTALFRLLASDITTSLARNATSTFPPNVLDGTKKERVLSGPIVVQILDIEDIGRSRWSQVEELEAQARGEMTKGREIIRVVDVEGGQEGPGQTQTQTGGARSGAGASGTNGGSGPSTRGPHKVLLTDAAGARVYGLELFAVAGLSTNTGIGAKLVLRNVVVARGLLLLEPKTTTLLGGKVDALHKAWHEGRLERLKEAAKMTEGDRG</sequence>